<feature type="compositionally biased region" description="Polar residues" evidence="8">
    <location>
        <begin position="147"/>
        <end position="169"/>
    </location>
</feature>
<evidence type="ECO:0000313" key="12">
    <source>
        <dbReference type="Proteomes" id="UP001367676"/>
    </source>
</evidence>
<evidence type="ECO:0000256" key="2">
    <source>
        <dbReference type="ARBA" id="ARBA00022669"/>
    </source>
</evidence>
<dbReference type="GO" id="GO:0004568">
    <property type="term" value="F:chitinase activity"/>
    <property type="evidence" value="ECO:0007669"/>
    <property type="project" value="UniProtKB-ARBA"/>
</dbReference>
<gene>
    <name evidence="11" type="ORF">V9T40_012645</name>
</gene>
<feature type="domain" description="GH18" evidence="10">
    <location>
        <begin position="677"/>
        <end position="1044"/>
    </location>
</feature>
<protein>
    <recommendedName>
        <fullName evidence="13">Chitinase</fullName>
    </recommendedName>
</protein>
<keyword evidence="12" id="KW-1185">Reference proteome</keyword>
<reference evidence="11 12" key="1">
    <citation type="submission" date="2024-03" db="EMBL/GenBank/DDBJ databases">
        <title>Adaptation during the transition from Ophiocordyceps entomopathogen to insect associate is accompanied by gene loss and intensified selection.</title>
        <authorList>
            <person name="Ward C.M."/>
            <person name="Onetto C.A."/>
            <person name="Borneman A.R."/>
        </authorList>
    </citation>
    <scope>NUCLEOTIDE SEQUENCE [LARGE SCALE GENOMIC DNA]</scope>
    <source>
        <strain evidence="11">AWRI1</strain>
        <tissue evidence="11">Single Adult Female</tissue>
    </source>
</reference>
<dbReference type="PROSITE" id="PS51910">
    <property type="entry name" value="GH18_2"/>
    <property type="match status" value="2"/>
</dbReference>
<dbReference type="Proteomes" id="UP001367676">
    <property type="component" value="Unassembled WGS sequence"/>
</dbReference>
<dbReference type="SMART" id="SM00636">
    <property type="entry name" value="Glyco_18"/>
    <property type="match status" value="2"/>
</dbReference>
<dbReference type="InterPro" id="IPR017853">
    <property type="entry name" value="GH"/>
</dbReference>
<dbReference type="AlphaFoldDB" id="A0AAN9TB74"/>
<dbReference type="CDD" id="cd02872">
    <property type="entry name" value="GH18_chitolectin_chitotriosidase"/>
    <property type="match status" value="2"/>
</dbReference>
<dbReference type="InterPro" id="IPR001579">
    <property type="entry name" value="Glyco_hydro_18_chit_AS"/>
</dbReference>
<dbReference type="SMART" id="SM00494">
    <property type="entry name" value="ChtBD2"/>
    <property type="match status" value="1"/>
</dbReference>
<dbReference type="SUPFAM" id="SSF51445">
    <property type="entry name" value="(Trans)glycosidases"/>
    <property type="match status" value="2"/>
</dbReference>
<feature type="region of interest" description="Disordered" evidence="8">
    <location>
        <begin position="128"/>
        <end position="184"/>
    </location>
</feature>
<feature type="domain" description="Chitin-binding type-2" evidence="9">
    <location>
        <begin position="1070"/>
        <end position="1129"/>
    </location>
</feature>
<dbReference type="InterPro" id="IPR050314">
    <property type="entry name" value="Glycosyl_Hydrlase_18"/>
</dbReference>
<sequence>MISNTHEPNHALAYFSWKKVVYSFYCLNNERKRFRRPISSFTKAQTSENNILDGKVLPDLEASSTANRFKLYHRTSKPFYKSKTTESNDLDTAASVNRPTALHRHVVKHNANLTDIEAQETVPKVTRLLSRRGPKPKPEAIQEVDQETSPSINRNNIQRRISKPSQGNSLLEGETSDQENLSSTNRLKIRRRISKPENLNSATDEVKLEDQESSLSSRFKIRQKLNGLSSSSVNRKSGEEPKDDDGYKIVCYYTNWSQYRPKIGKFMPEDIDPDLCTHIIFAFGWLKKGRLSSFESNDETKDGKIGLYDRIMSLKKTNPKLKILLAIGGWSFGTQKFKDMVATRYTRQTFIYSAVPFLRQRNFDGLDIDWEYPKGSDDKKNFVQLLKELREAFEAEAQEVKKPRLLLTAAVPVGPDTIKAGYDVPAVASYLDFMNLMAYDFHGKWEREAGHNAPLYSPSSDSEWRKQLSVDNAAQMWTRLGAPKNKLIIGMPTYGRSFTLSNPANFKVNSPASGGGKAGEYTKESGFLGYYEICEMLKNGASYVWDDEMKVPFAVAGDQWIGFDDERSIRNKMHWLKNNSYGGAMVWTVDMDDFTGNVCGGNVKYPLIGAMREELRGIKRANNAKDVDWSKVANTINLETITKPAPIKINVNEILQNLKPAAKSAIQVVAPKNERPSQILCYMTSWSQKRPGIGKFTPENIDASLCTHVIYAFGALKDNRLTISDDKDDKEDESYAKVTALKEKNPTLKILLAIGGWAFGSTPFKELTSNVFRMNQFVYEAIEFLREYKFDGLDVDWEYPRGSEDKTAYVNLLKELRTAFEGEAKTSGQPRLMLTAAVPASFEAIAAGYDVPEISKYLDFINVMTYDFHGQWERQVGHNSPLHPLESATSYQKKLTVDYSAKEWIKQGAPKEKLMIGMPTYGRSFTLVDSTKFDIGAPASGGGTPGKYTGEAGFMSYYEICEFLRVENTTLVWDNEQQVPFAYRGDQWVGFDDERSLKTKMAWLKEEGFGGIMVWSIDMDDFRGTCGSGKYPLMQAMKQELDGYSVKLEYDGPYESSSLNTLYTTKDPTTVSCEEEDGHISYHPDKADCTMYYMCEGERKHHMPCPSNLVFNPKENVCDWPENVEGCMHHTQAPPTSRRR</sequence>
<dbReference type="InterPro" id="IPR002557">
    <property type="entry name" value="Chitin-bd_dom"/>
</dbReference>
<evidence type="ECO:0000256" key="6">
    <source>
        <dbReference type="ARBA" id="ARBA00023295"/>
    </source>
</evidence>
<dbReference type="FunFam" id="2.170.140.10:FF:000007">
    <property type="entry name" value="Acidic mammalian chitinase"/>
    <property type="match status" value="1"/>
</dbReference>
<dbReference type="EMBL" id="JBBCAQ010000036">
    <property type="protein sequence ID" value="KAK7576359.1"/>
    <property type="molecule type" value="Genomic_DNA"/>
</dbReference>
<dbReference type="InterPro" id="IPR001223">
    <property type="entry name" value="Glyco_hydro18_cat"/>
</dbReference>
<keyword evidence="4 7" id="KW-0378">Hydrolase</keyword>
<dbReference type="GO" id="GO:0006032">
    <property type="term" value="P:chitin catabolic process"/>
    <property type="evidence" value="ECO:0007669"/>
    <property type="project" value="UniProtKB-ARBA"/>
</dbReference>
<dbReference type="PANTHER" id="PTHR11177">
    <property type="entry name" value="CHITINASE"/>
    <property type="match status" value="1"/>
</dbReference>
<dbReference type="FunFam" id="3.20.20.80:FF:000007">
    <property type="entry name" value="Acidic mammalian chitinase"/>
    <property type="match status" value="2"/>
</dbReference>
<comment type="similarity">
    <text evidence="1">Belongs to the glycosyl hydrolase 18 family. Chitinase class II subfamily.</text>
</comment>
<dbReference type="PROSITE" id="PS50940">
    <property type="entry name" value="CHIT_BIND_II"/>
    <property type="match status" value="1"/>
</dbReference>
<dbReference type="PROSITE" id="PS01095">
    <property type="entry name" value="GH18_1"/>
    <property type="match status" value="2"/>
</dbReference>
<keyword evidence="3" id="KW-0732">Signal</keyword>
<evidence type="ECO:0008006" key="13">
    <source>
        <dbReference type="Google" id="ProtNLM"/>
    </source>
</evidence>
<organism evidence="11 12">
    <name type="scientific">Parthenolecanium corni</name>
    <dbReference type="NCBI Taxonomy" id="536013"/>
    <lineage>
        <taxon>Eukaryota</taxon>
        <taxon>Metazoa</taxon>
        <taxon>Ecdysozoa</taxon>
        <taxon>Arthropoda</taxon>
        <taxon>Hexapoda</taxon>
        <taxon>Insecta</taxon>
        <taxon>Pterygota</taxon>
        <taxon>Neoptera</taxon>
        <taxon>Paraneoptera</taxon>
        <taxon>Hemiptera</taxon>
        <taxon>Sternorrhyncha</taxon>
        <taxon>Coccoidea</taxon>
        <taxon>Coccidae</taxon>
        <taxon>Parthenolecanium</taxon>
    </lineage>
</organism>
<name>A0AAN9TB74_9HEMI</name>
<keyword evidence="6 7" id="KW-0326">Glycosidase</keyword>
<dbReference type="Pfam" id="PF00704">
    <property type="entry name" value="Glyco_hydro_18"/>
    <property type="match status" value="2"/>
</dbReference>
<dbReference type="InterPro" id="IPR036508">
    <property type="entry name" value="Chitin-bd_dom_sf"/>
</dbReference>
<dbReference type="InterPro" id="IPR011583">
    <property type="entry name" value="Chitinase_II/V-like_cat"/>
</dbReference>
<dbReference type="Pfam" id="PF01607">
    <property type="entry name" value="CBM_14"/>
    <property type="match status" value="1"/>
</dbReference>
<dbReference type="SUPFAM" id="SSF57625">
    <property type="entry name" value="Invertebrate chitin-binding proteins"/>
    <property type="match status" value="1"/>
</dbReference>
<dbReference type="GO" id="GO:0005576">
    <property type="term" value="C:extracellular region"/>
    <property type="evidence" value="ECO:0007669"/>
    <property type="project" value="InterPro"/>
</dbReference>
<evidence type="ECO:0000256" key="7">
    <source>
        <dbReference type="RuleBase" id="RU000489"/>
    </source>
</evidence>
<dbReference type="GO" id="GO:0005975">
    <property type="term" value="P:carbohydrate metabolic process"/>
    <property type="evidence" value="ECO:0007669"/>
    <property type="project" value="InterPro"/>
</dbReference>
<dbReference type="Gene3D" id="3.10.50.10">
    <property type="match status" value="2"/>
</dbReference>
<keyword evidence="5" id="KW-1015">Disulfide bond</keyword>
<keyword evidence="2" id="KW-0147">Chitin-binding</keyword>
<dbReference type="PANTHER" id="PTHR11177:SF317">
    <property type="entry name" value="CHITINASE 12-RELATED"/>
    <property type="match status" value="1"/>
</dbReference>
<comment type="caution">
    <text evidence="11">The sequence shown here is derived from an EMBL/GenBank/DDBJ whole genome shotgun (WGS) entry which is preliminary data.</text>
</comment>
<dbReference type="Gene3D" id="2.170.140.10">
    <property type="entry name" value="Chitin binding domain"/>
    <property type="match status" value="1"/>
</dbReference>
<evidence type="ECO:0000259" key="9">
    <source>
        <dbReference type="PROSITE" id="PS50940"/>
    </source>
</evidence>
<dbReference type="InterPro" id="IPR029070">
    <property type="entry name" value="Chitinase_insertion_sf"/>
</dbReference>
<evidence type="ECO:0000256" key="8">
    <source>
        <dbReference type="SAM" id="MobiDB-lite"/>
    </source>
</evidence>
<dbReference type="Gene3D" id="3.20.20.80">
    <property type="entry name" value="Glycosidases"/>
    <property type="match status" value="2"/>
</dbReference>
<feature type="domain" description="GH18" evidence="10">
    <location>
        <begin position="247"/>
        <end position="618"/>
    </location>
</feature>
<evidence type="ECO:0000256" key="5">
    <source>
        <dbReference type="ARBA" id="ARBA00023157"/>
    </source>
</evidence>
<accession>A0AAN9TB74</accession>
<evidence type="ECO:0000256" key="4">
    <source>
        <dbReference type="ARBA" id="ARBA00022801"/>
    </source>
</evidence>
<evidence type="ECO:0000256" key="1">
    <source>
        <dbReference type="ARBA" id="ARBA00009121"/>
    </source>
</evidence>
<evidence type="ECO:0000259" key="10">
    <source>
        <dbReference type="PROSITE" id="PS51910"/>
    </source>
</evidence>
<dbReference type="GO" id="GO:0008061">
    <property type="term" value="F:chitin binding"/>
    <property type="evidence" value="ECO:0007669"/>
    <property type="project" value="UniProtKB-KW"/>
</dbReference>
<dbReference type="FunFam" id="3.10.50.10:FF:000001">
    <property type="entry name" value="Chitinase 3-like 1"/>
    <property type="match status" value="2"/>
</dbReference>
<evidence type="ECO:0000313" key="11">
    <source>
        <dbReference type="EMBL" id="KAK7576359.1"/>
    </source>
</evidence>
<proteinExistence type="inferred from homology"/>
<dbReference type="SUPFAM" id="SSF54556">
    <property type="entry name" value="Chitinase insertion domain"/>
    <property type="match status" value="2"/>
</dbReference>
<evidence type="ECO:0000256" key="3">
    <source>
        <dbReference type="ARBA" id="ARBA00022729"/>
    </source>
</evidence>